<keyword evidence="2" id="KW-1185">Reference proteome</keyword>
<evidence type="ECO:0000313" key="1">
    <source>
        <dbReference type="EMBL" id="AOQ27323.1"/>
    </source>
</evidence>
<dbReference type="EMBL" id="KX552041">
    <property type="protein sequence ID" value="AOQ27323.1"/>
    <property type="molecule type" value="Genomic_DNA"/>
</dbReference>
<organism evidence="1 2">
    <name type="scientific">Escherichia phage ESCO13</name>
    <dbReference type="NCBI Taxonomy" id="1881104"/>
    <lineage>
        <taxon>Viruses</taxon>
        <taxon>Duplodnaviria</taxon>
        <taxon>Heunggongvirae</taxon>
        <taxon>Uroviricota</taxon>
        <taxon>Caudoviricetes</taxon>
        <taxon>Stephanstirmvirinae</taxon>
        <taxon>Phapecoctavirus</taxon>
        <taxon>Phapecoctavirus ESCO13</taxon>
    </lineage>
</organism>
<protein>
    <recommendedName>
        <fullName evidence="3">Glycosyltransferase family 1 protein</fullName>
    </recommendedName>
</protein>
<dbReference type="Gene3D" id="3.40.50.2000">
    <property type="entry name" value="Glycogen Phosphorylase B"/>
    <property type="match status" value="1"/>
</dbReference>
<dbReference type="SUPFAM" id="SSF53756">
    <property type="entry name" value="UDP-Glycosyltransferase/glycogen phosphorylase"/>
    <property type="match status" value="1"/>
</dbReference>
<evidence type="ECO:0008006" key="3">
    <source>
        <dbReference type="Google" id="ProtNLM"/>
    </source>
</evidence>
<gene>
    <name evidence="1" type="ORF">ESCO13_00201</name>
</gene>
<reference evidence="1" key="1">
    <citation type="submission" date="2017-02" db="EMBL/GenBank/DDBJ databases">
        <title>Complete genome sequence of two Escherichia coli phages, vB_EcoM_ ESCO5 and vB_EcoM_ESCO13, which are related to phAPEC8.</title>
        <authorList>
            <person name="Trotereau A."/>
            <person name="Gonnet M."/>
            <person name="Viardot A."/>
            <person name="Lalmanach A.-C."/>
            <person name="Guabiraba R."/>
            <person name="Chanteloup N."/>
            <person name="Schouler C."/>
        </authorList>
    </citation>
    <scope>NUCLEOTIDE SEQUENCE [LARGE SCALE GENOMIC DNA]</scope>
</reference>
<evidence type="ECO:0000313" key="2">
    <source>
        <dbReference type="Proteomes" id="UP000225358"/>
    </source>
</evidence>
<sequence length="314" mass="35942">MGQIILDNRNGINYSVCDFHRVVLPYSRQFSSQPKYNVFVFNGVPTKGKEGFLALKNLGFKMVMDLDDSLVIPKGHMLEGIFESGIREHLKWFLEHSDLVTTTTPALQVELSQYNDNVHIIPNGLPYDEGQFVLTRDRYSKTPLVWAGSETHKQDLAILPDFGKDLTICGFRRDSEVLSSREWSVIRENVAPTSVYEGVRPYANYMESYDGHQISLAPLVDNVFNNAKSNLKILEAGAKGLPLICSPRENYHTQEFKDLLFFAETPSEWKDITEYLLSAPDVCMEKGLALAKYVRTHYHIDVLNERRRLLFEEL</sequence>
<dbReference type="Proteomes" id="UP000225358">
    <property type="component" value="Segment"/>
</dbReference>
<proteinExistence type="predicted"/>
<name>A0A1D7XFH5_9CAUD</name>
<accession>A0A1D7XFH5</accession>